<keyword evidence="1" id="KW-0732">Signal</keyword>
<protein>
    <recommendedName>
        <fullName evidence="4">DUF5666 domain-containing protein</fullName>
    </recommendedName>
</protein>
<feature type="signal peptide" evidence="1">
    <location>
        <begin position="1"/>
        <end position="22"/>
    </location>
</feature>
<comment type="caution">
    <text evidence="2">The sequence shown here is derived from an EMBL/GenBank/DDBJ whole genome shotgun (WGS) entry which is preliminary data.</text>
</comment>
<organism evidence="2 3">
    <name type="scientific">Stenotrophomonas nematodicola</name>
    <dbReference type="NCBI Taxonomy" id="2656746"/>
    <lineage>
        <taxon>Bacteria</taxon>
        <taxon>Pseudomonadati</taxon>
        <taxon>Pseudomonadota</taxon>
        <taxon>Gammaproteobacteria</taxon>
        <taxon>Lysobacterales</taxon>
        <taxon>Lysobacteraceae</taxon>
        <taxon>Stenotrophomonas</taxon>
    </lineage>
</organism>
<dbReference type="Proteomes" id="UP001605261">
    <property type="component" value="Unassembled WGS sequence"/>
</dbReference>
<reference evidence="2 3" key="1">
    <citation type="submission" date="2024-09" db="EMBL/GenBank/DDBJ databases">
        <authorList>
            <consortium name="All-Russian atlas of soil microorganisms"/>
            <consortium name="as a basis for the search for new antimicrobial producers and enzymes with unique properties"/>
            <person name="Sokolova E.A."/>
            <person name="Voronina E.N."/>
        </authorList>
    </citation>
    <scope>NUCLEOTIDE SEQUENCE [LARGE SCALE GENOMIC DNA]</scope>
    <source>
        <strain evidence="2 3">AF-22b-331.1</strain>
    </source>
</reference>
<keyword evidence="3" id="KW-1185">Reference proteome</keyword>
<name>A0ABW7D1H0_9GAMM</name>
<sequence length="300" mass="31649">MPNYRIRLLAIALLASTSAAHAASCDAGFQIVGDARNGQVYIAQVTVPGLAVDSALGQVRAGAVREKFVVGNDLITPKKGTLYLVANSANPPLVVLTTAEAGGQVSLRTRLAPGQTMTPENARTAMCGLLNSLKPGKEGAAIAAAARSASGTDKVIDIDAVSLSVALEKESEATQRSLNASGLKGAFTGKMAPHAGYQPMQIRFLGQRLRIDGQVYTVTVDPLDRKTVEVAYLVTRKKGVLRLREGRDSNRANYAVECTLADDQSALAGTLRPNDWVTLAGTVDDVGPSRVHLRDCRQAN</sequence>
<feature type="chain" id="PRO_5046716447" description="DUF5666 domain-containing protein" evidence="1">
    <location>
        <begin position="23"/>
        <end position="300"/>
    </location>
</feature>
<proteinExistence type="predicted"/>
<accession>A0ABW7D1H0</accession>
<evidence type="ECO:0000313" key="2">
    <source>
        <dbReference type="EMBL" id="MFG6111037.1"/>
    </source>
</evidence>
<gene>
    <name evidence="2" type="ORF">ACEU0G_000924</name>
</gene>
<dbReference type="RefSeq" id="WP_394164445.1">
    <property type="nucleotide sequence ID" value="NZ_JBHGCJ010000016.1"/>
</dbReference>
<dbReference type="EMBL" id="JBHGCJ010000016">
    <property type="protein sequence ID" value="MFG6111037.1"/>
    <property type="molecule type" value="Genomic_DNA"/>
</dbReference>
<evidence type="ECO:0000256" key="1">
    <source>
        <dbReference type="SAM" id="SignalP"/>
    </source>
</evidence>
<evidence type="ECO:0000313" key="3">
    <source>
        <dbReference type="Proteomes" id="UP001605261"/>
    </source>
</evidence>
<evidence type="ECO:0008006" key="4">
    <source>
        <dbReference type="Google" id="ProtNLM"/>
    </source>
</evidence>